<evidence type="ECO:0000256" key="2">
    <source>
        <dbReference type="SAM" id="Coils"/>
    </source>
</evidence>
<feature type="domain" description="Multidrug resistance protein MdtA-like barrel-sandwich hybrid" evidence="4">
    <location>
        <begin position="69"/>
        <end position="258"/>
    </location>
</feature>
<dbReference type="GO" id="GO:0030313">
    <property type="term" value="C:cell envelope"/>
    <property type="evidence" value="ECO:0007669"/>
    <property type="project" value="UniProtKB-SubCell"/>
</dbReference>
<keyword evidence="3" id="KW-0472">Membrane</keyword>
<dbReference type="KEGG" id="spph:KFK14_11605"/>
<dbReference type="PANTHER" id="PTHR30386:SF19">
    <property type="entry name" value="MULTIDRUG EXPORT PROTEIN EMRA-RELATED"/>
    <property type="match status" value="1"/>
</dbReference>
<dbReference type="RefSeq" id="WP_212610920.1">
    <property type="nucleotide sequence ID" value="NZ_CP073910.1"/>
</dbReference>
<evidence type="ECO:0000259" key="5">
    <source>
        <dbReference type="Pfam" id="PF25963"/>
    </source>
</evidence>
<dbReference type="Proteomes" id="UP000681425">
    <property type="component" value="Chromosome"/>
</dbReference>
<dbReference type="InterPro" id="IPR058625">
    <property type="entry name" value="MdtA-like_BSH"/>
</dbReference>
<evidence type="ECO:0000256" key="3">
    <source>
        <dbReference type="SAM" id="Phobius"/>
    </source>
</evidence>
<dbReference type="SUPFAM" id="SSF56954">
    <property type="entry name" value="Outer membrane efflux proteins (OEP)"/>
    <property type="match status" value="1"/>
</dbReference>
<protein>
    <submittedName>
        <fullName evidence="6">HlyD family secretion protein</fullName>
    </submittedName>
</protein>
<dbReference type="AlphaFoldDB" id="A0A975KCY6"/>
<accession>A0A975KCY6</accession>
<proteinExistence type="predicted"/>
<keyword evidence="3" id="KW-0812">Transmembrane</keyword>
<reference evidence="6" key="1">
    <citation type="submission" date="2021-04" db="EMBL/GenBank/DDBJ databases">
        <title>Isolation of p-tert-butylphenol degrading bacteria Sphingobium phenoxybenzoativorans Tas13 from active sludge.</title>
        <authorList>
            <person name="Li Y."/>
        </authorList>
    </citation>
    <scope>NUCLEOTIDE SEQUENCE</scope>
    <source>
        <strain evidence="6">Tas13</strain>
    </source>
</reference>
<dbReference type="Gene3D" id="2.40.30.170">
    <property type="match status" value="1"/>
</dbReference>
<evidence type="ECO:0000256" key="1">
    <source>
        <dbReference type="ARBA" id="ARBA00004196"/>
    </source>
</evidence>
<name>A0A975KCY6_9SPHN</name>
<feature type="coiled-coil region" evidence="2">
    <location>
        <begin position="109"/>
        <end position="188"/>
    </location>
</feature>
<dbReference type="EMBL" id="CP073910">
    <property type="protein sequence ID" value="QUT07972.1"/>
    <property type="molecule type" value="Genomic_DNA"/>
</dbReference>
<dbReference type="InterPro" id="IPR058634">
    <property type="entry name" value="AaeA-lik-b-barrel"/>
</dbReference>
<feature type="domain" description="p-hydroxybenzoic acid efflux pump subunit AaeA-like beta-barrel" evidence="5">
    <location>
        <begin position="265"/>
        <end position="353"/>
    </location>
</feature>
<dbReference type="Pfam" id="PF25963">
    <property type="entry name" value="Beta-barrel_AAEA"/>
    <property type="match status" value="1"/>
</dbReference>
<evidence type="ECO:0000313" key="7">
    <source>
        <dbReference type="Proteomes" id="UP000681425"/>
    </source>
</evidence>
<comment type="subcellular location">
    <subcellularLocation>
        <location evidence="1">Cell envelope</location>
    </subcellularLocation>
</comment>
<dbReference type="PANTHER" id="PTHR30386">
    <property type="entry name" value="MEMBRANE FUSION SUBUNIT OF EMRAB-TOLC MULTIDRUG EFFLUX PUMP"/>
    <property type="match status" value="1"/>
</dbReference>
<dbReference type="InterPro" id="IPR050739">
    <property type="entry name" value="MFP"/>
</dbReference>
<keyword evidence="2" id="KW-0175">Coiled coil</keyword>
<evidence type="ECO:0000259" key="4">
    <source>
        <dbReference type="Pfam" id="PF25917"/>
    </source>
</evidence>
<dbReference type="Pfam" id="PF25917">
    <property type="entry name" value="BSH_RND"/>
    <property type="match status" value="1"/>
</dbReference>
<dbReference type="GO" id="GO:0055085">
    <property type="term" value="P:transmembrane transport"/>
    <property type="evidence" value="ECO:0007669"/>
    <property type="project" value="InterPro"/>
</dbReference>
<feature type="transmembrane region" description="Helical" evidence="3">
    <location>
        <begin position="33"/>
        <end position="52"/>
    </location>
</feature>
<dbReference type="SUPFAM" id="SSF111369">
    <property type="entry name" value="HlyD-like secretion proteins"/>
    <property type="match status" value="1"/>
</dbReference>
<dbReference type="Gene3D" id="2.40.50.100">
    <property type="match status" value="1"/>
</dbReference>
<gene>
    <name evidence="6" type="ORF">KFK14_11605</name>
</gene>
<sequence>MAEADRPIAEPGTPVTLEIENEANGKTGNRRRLALMVSVPLLIALVGAWFYLTGGRTVSTDNAYVKQDVVSISSDVNGRIVSVRVRENQMVKAGDTLFTVDPEPYRVALESANAAIATAQAKVTGLQTDLSTSAVDIEGAQSDVTFAKAEYERQQELMRSGFTTKAKLQAAQNAYQNAQWRVREAQVDAAKARAALANGAQVPGVNPAVATALAQRDKAALDLSRTRTVAPVAGRISQSGRLQVGQMMIMGLPAVSVVASDRSWIEANFKEGQLEKMYPGQRATITFDAYPNLKLKGHVESLGAGTGSEFSVLPAQNANGNWVKVTQRVPVRIAIDDKSPRPLIAGLSAAVTVDVRQR</sequence>
<organism evidence="6 7">
    <name type="scientific">Sphingobium phenoxybenzoativorans</name>
    <dbReference type="NCBI Taxonomy" id="1592790"/>
    <lineage>
        <taxon>Bacteria</taxon>
        <taxon>Pseudomonadati</taxon>
        <taxon>Pseudomonadota</taxon>
        <taxon>Alphaproteobacteria</taxon>
        <taxon>Sphingomonadales</taxon>
        <taxon>Sphingomonadaceae</taxon>
        <taxon>Sphingobium</taxon>
    </lineage>
</organism>
<evidence type="ECO:0000313" key="6">
    <source>
        <dbReference type="EMBL" id="QUT07972.1"/>
    </source>
</evidence>
<keyword evidence="3" id="KW-1133">Transmembrane helix</keyword>
<keyword evidence="7" id="KW-1185">Reference proteome</keyword>